<dbReference type="SUPFAM" id="SSF103657">
    <property type="entry name" value="BAR/IMD domain-like"/>
    <property type="match status" value="1"/>
</dbReference>
<evidence type="ECO:0008006" key="2">
    <source>
        <dbReference type="Google" id="ProtNLM"/>
    </source>
</evidence>
<dbReference type="InterPro" id="IPR027267">
    <property type="entry name" value="AH/BAR_dom_sf"/>
</dbReference>
<dbReference type="AlphaFoldDB" id="A0A0B6YUT3"/>
<dbReference type="InterPro" id="IPR009602">
    <property type="entry name" value="CBAR/FAM92"/>
</dbReference>
<dbReference type="GO" id="GO:0036064">
    <property type="term" value="C:ciliary basal body"/>
    <property type="evidence" value="ECO:0007669"/>
    <property type="project" value="TreeGrafter"/>
</dbReference>
<organism evidence="1">
    <name type="scientific">Arion vulgaris</name>
    <dbReference type="NCBI Taxonomy" id="1028688"/>
    <lineage>
        <taxon>Eukaryota</taxon>
        <taxon>Metazoa</taxon>
        <taxon>Spiralia</taxon>
        <taxon>Lophotrochozoa</taxon>
        <taxon>Mollusca</taxon>
        <taxon>Gastropoda</taxon>
        <taxon>Heterobranchia</taxon>
        <taxon>Euthyneura</taxon>
        <taxon>Panpulmonata</taxon>
        <taxon>Eupulmonata</taxon>
        <taxon>Stylommatophora</taxon>
        <taxon>Helicina</taxon>
        <taxon>Arionoidea</taxon>
        <taxon>Arionidae</taxon>
        <taxon>Arion</taxon>
    </lineage>
</organism>
<dbReference type="PANTHER" id="PTHR21223:SF2">
    <property type="entry name" value="CBY1-INTERACTING BAR DOMAIN-CONTAINING PROTEIN HOMOLOG"/>
    <property type="match status" value="1"/>
</dbReference>
<reference evidence="1" key="1">
    <citation type="submission" date="2014-12" db="EMBL/GenBank/DDBJ databases">
        <title>Insight into the proteome of Arion vulgaris.</title>
        <authorList>
            <person name="Aradska J."/>
            <person name="Bulat T."/>
            <person name="Smidak R."/>
            <person name="Sarate P."/>
            <person name="Gangsoo J."/>
            <person name="Sialana F."/>
            <person name="Bilban M."/>
            <person name="Lubec G."/>
        </authorList>
    </citation>
    <scope>NUCLEOTIDE SEQUENCE</scope>
    <source>
        <tissue evidence="1">Skin</tissue>
    </source>
</reference>
<gene>
    <name evidence="1" type="primary">ORF36676</name>
</gene>
<dbReference type="GO" id="GO:0035869">
    <property type="term" value="C:ciliary transition zone"/>
    <property type="evidence" value="ECO:0007669"/>
    <property type="project" value="TreeGrafter"/>
</dbReference>
<protein>
    <recommendedName>
        <fullName evidence="2">BAR domain-containing protein</fullName>
    </recommendedName>
</protein>
<feature type="non-terminal residue" evidence="1">
    <location>
        <position position="164"/>
    </location>
</feature>
<dbReference type="GO" id="GO:0060271">
    <property type="term" value="P:cilium assembly"/>
    <property type="evidence" value="ECO:0007669"/>
    <property type="project" value="TreeGrafter"/>
</dbReference>
<feature type="non-terminal residue" evidence="1">
    <location>
        <position position="1"/>
    </location>
</feature>
<name>A0A0B6YUT3_9EUPU</name>
<accession>A0A0B6YUT3</accession>
<sequence length="164" mass="18809">DIFAHHLKGYAETEKLSSSTKTSLLSFAENLSTVQDYRNTEVMRLEAKVLKPLTKYGDLCKNMKSTIKGNQNAWVQEKKQTEKLRKLQKKGPTSSPQISKAQTDLHRMQQQTAVYEEQLLTDVDKFEKSKLGDMKVVLSEFVQIEMLFHASALKYLSRCYEAAQ</sequence>
<dbReference type="Gene3D" id="1.20.1270.60">
    <property type="entry name" value="Arfaptin homology (AH) domain/BAR domain"/>
    <property type="match status" value="1"/>
</dbReference>
<dbReference type="PANTHER" id="PTHR21223">
    <property type="entry name" value="CBY1-INTERACTING BAR DOMAIN-CONTAINING PROTEIN HOMOLOG"/>
    <property type="match status" value="1"/>
</dbReference>
<dbReference type="EMBL" id="HACG01012686">
    <property type="protein sequence ID" value="CEK59551.1"/>
    <property type="molecule type" value="Transcribed_RNA"/>
</dbReference>
<dbReference type="Pfam" id="PF06730">
    <property type="entry name" value="FAM92"/>
    <property type="match status" value="1"/>
</dbReference>
<proteinExistence type="predicted"/>
<evidence type="ECO:0000313" key="1">
    <source>
        <dbReference type="EMBL" id="CEK59551.1"/>
    </source>
</evidence>